<dbReference type="CDD" id="cd00326">
    <property type="entry name" value="alpha_CA"/>
    <property type="match status" value="2"/>
</dbReference>
<dbReference type="InterPro" id="IPR036398">
    <property type="entry name" value="CA_dom_sf"/>
</dbReference>
<evidence type="ECO:0000259" key="5">
    <source>
        <dbReference type="PROSITE" id="PS51144"/>
    </source>
</evidence>
<dbReference type="PANTHER" id="PTHR18952:SF124">
    <property type="entry name" value="CARBONIC ANHYDRASE 7"/>
    <property type="match status" value="1"/>
</dbReference>
<sequence>MVEEGWDYTNVDEWKKEFPQSCAGSKQSPINIILNNTKLAYTTGLEWKNYDFTPAEMRLTNNGHTIQLQAKWYYYDAYVTSGPLGLNDYIFEQLHFHWGQKDNEGSEHTINGKRCELEIHMVHWKRDYGSIENAVNYSDGLVVIASFYTVLLNRKSQVLENILDAISSVQNVNGTTKIEPFPLSDFKVADNYDDFISYSGSLTTPKCNEVVTWIILLTPFSISKKQIAKFRSIKLNHGSKYNYRSTQPLNDRKIRVYLQFDPKWKNFDTPFLKYKGNKYVFQQLHFHWGRNDQVGSEHTVNKKRYSLEMHMVHWNKNYGSLNEAINHKDGLIVVASFYQVSNVKSVAVQDILDAAEKVEEEGSSWQIENFLLSDFEVVNDKTSWISYNGSLTTPQCLEVVTWLLSLDPYDVTENQIRKIRSLKLSHNDDHDNRPTQPLNGRKITLYTVLFF</sequence>
<dbReference type="GO" id="GO:0008270">
    <property type="term" value="F:zinc ion binding"/>
    <property type="evidence" value="ECO:0007669"/>
    <property type="project" value="UniProtKB-UniRule"/>
</dbReference>
<evidence type="ECO:0000256" key="1">
    <source>
        <dbReference type="ARBA" id="ARBA00010718"/>
    </source>
</evidence>
<dbReference type="InterPro" id="IPR023561">
    <property type="entry name" value="Carbonic_anhydrase_a-class"/>
</dbReference>
<evidence type="ECO:0000256" key="4">
    <source>
        <dbReference type="RuleBase" id="RU367011"/>
    </source>
</evidence>
<dbReference type="Pfam" id="PF00194">
    <property type="entry name" value="Carb_anhydrase"/>
    <property type="match status" value="2"/>
</dbReference>
<gene>
    <name evidence="6" type="ORF">HCN44_009206</name>
</gene>
<dbReference type="SUPFAM" id="SSF51069">
    <property type="entry name" value="Carbonic anhydrase"/>
    <property type="match status" value="2"/>
</dbReference>
<evidence type="ECO:0000256" key="3">
    <source>
        <dbReference type="ARBA" id="ARBA00022833"/>
    </source>
</evidence>
<accession>A0A834Y622</accession>
<dbReference type="InterPro" id="IPR018338">
    <property type="entry name" value="Carbonic_anhydrase_a-class_CS"/>
</dbReference>
<evidence type="ECO:0000256" key="2">
    <source>
        <dbReference type="ARBA" id="ARBA00022723"/>
    </source>
</evidence>
<dbReference type="EC" id="4.2.1.1" evidence="4"/>
<comment type="function">
    <text evidence="4">Reversible hydration of carbon dioxide.</text>
</comment>
<dbReference type="PANTHER" id="PTHR18952">
    <property type="entry name" value="CARBONIC ANHYDRASE"/>
    <property type="match status" value="1"/>
</dbReference>
<dbReference type="PROSITE" id="PS00162">
    <property type="entry name" value="ALPHA_CA_1"/>
    <property type="match status" value="1"/>
</dbReference>
<evidence type="ECO:0000313" key="6">
    <source>
        <dbReference type="EMBL" id="KAF7997808.1"/>
    </source>
</evidence>
<feature type="domain" description="Alpha-carbonic anhydrase" evidence="5">
    <location>
        <begin position="272"/>
        <end position="447"/>
    </location>
</feature>
<dbReference type="InterPro" id="IPR001148">
    <property type="entry name" value="CA_dom"/>
</dbReference>
<dbReference type="PROSITE" id="PS51144">
    <property type="entry name" value="ALPHA_CA_2"/>
    <property type="match status" value="2"/>
</dbReference>
<dbReference type="GO" id="GO:0004089">
    <property type="term" value="F:carbonate dehydratase activity"/>
    <property type="evidence" value="ECO:0007669"/>
    <property type="project" value="UniProtKB-UniRule"/>
</dbReference>
<dbReference type="Gene3D" id="3.10.200.10">
    <property type="entry name" value="Alpha carbonic anhydrase"/>
    <property type="match status" value="2"/>
</dbReference>
<dbReference type="AlphaFoldDB" id="A0A834Y622"/>
<organism evidence="6 7">
    <name type="scientific">Aphidius gifuensis</name>
    <name type="common">Parasitoid wasp</name>
    <dbReference type="NCBI Taxonomy" id="684658"/>
    <lineage>
        <taxon>Eukaryota</taxon>
        <taxon>Metazoa</taxon>
        <taxon>Ecdysozoa</taxon>
        <taxon>Arthropoda</taxon>
        <taxon>Hexapoda</taxon>
        <taxon>Insecta</taxon>
        <taxon>Pterygota</taxon>
        <taxon>Neoptera</taxon>
        <taxon>Endopterygota</taxon>
        <taxon>Hymenoptera</taxon>
        <taxon>Apocrita</taxon>
        <taxon>Ichneumonoidea</taxon>
        <taxon>Braconidae</taxon>
        <taxon>Aphidiinae</taxon>
        <taxon>Aphidius</taxon>
    </lineage>
</organism>
<keyword evidence="3 4" id="KW-0862">Zinc</keyword>
<comment type="cofactor">
    <cofactor evidence="4">
        <name>Zn(2+)</name>
        <dbReference type="ChEBI" id="CHEBI:29105"/>
    </cofactor>
</comment>
<dbReference type="Proteomes" id="UP000639338">
    <property type="component" value="Unassembled WGS sequence"/>
</dbReference>
<dbReference type="EMBL" id="JACMRX010000001">
    <property type="protein sequence ID" value="KAF7997808.1"/>
    <property type="molecule type" value="Genomic_DNA"/>
</dbReference>
<keyword evidence="7" id="KW-1185">Reference proteome</keyword>
<dbReference type="GO" id="GO:0005737">
    <property type="term" value="C:cytoplasm"/>
    <property type="evidence" value="ECO:0007669"/>
    <property type="project" value="TreeGrafter"/>
</dbReference>
<feature type="domain" description="Alpha-carbonic anhydrase" evidence="5">
    <location>
        <begin position="4"/>
        <end position="258"/>
    </location>
</feature>
<keyword evidence="2 4" id="KW-0479">Metal-binding</keyword>
<proteinExistence type="inferred from homology"/>
<comment type="similarity">
    <text evidence="1 4">Belongs to the alpha-carbonic anhydrase family.</text>
</comment>
<protein>
    <recommendedName>
        <fullName evidence="4">Carbonic anhydrase</fullName>
        <ecNumber evidence="4">4.2.1.1</ecNumber>
    </recommendedName>
</protein>
<keyword evidence="4" id="KW-0456">Lyase</keyword>
<comment type="caution">
    <text evidence="6">The sequence shown here is derived from an EMBL/GenBank/DDBJ whole genome shotgun (WGS) entry which is preliminary data.</text>
</comment>
<name>A0A834Y622_APHGI</name>
<dbReference type="SMART" id="SM01057">
    <property type="entry name" value="Carb_anhydrase"/>
    <property type="match status" value="2"/>
</dbReference>
<reference evidence="6 7" key="1">
    <citation type="submission" date="2020-08" db="EMBL/GenBank/DDBJ databases">
        <title>Aphidius gifuensis genome sequencing and assembly.</title>
        <authorList>
            <person name="Du Z."/>
        </authorList>
    </citation>
    <scope>NUCLEOTIDE SEQUENCE [LARGE SCALE GENOMIC DNA]</scope>
    <source>
        <strain evidence="6">YNYX2018</strain>
        <tissue evidence="6">Adults</tissue>
    </source>
</reference>
<dbReference type="OrthoDB" id="429145at2759"/>
<comment type="catalytic activity">
    <reaction evidence="4">
        <text>hydrogencarbonate + H(+) = CO2 + H2O</text>
        <dbReference type="Rhea" id="RHEA:10748"/>
        <dbReference type="ChEBI" id="CHEBI:15377"/>
        <dbReference type="ChEBI" id="CHEBI:15378"/>
        <dbReference type="ChEBI" id="CHEBI:16526"/>
        <dbReference type="ChEBI" id="CHEBI:17544"/>
        <dbReference type="EC" id="4.2.1.1"/>
    </reaction>
</comment>
<evidence type="ECO:0000313" key="7">
    <source>
        <dbReference type="Proteomes" id="UP000639338"/>
    </source>
</evidence>